<keyword evidence="6 11" id="KW-0418">Kinase</keyword>
<dbReference type="OrthoDB" id="227596at2"/>
<dbReference type="InterPro" id="IPR011712">
    <property type="entry name" value="Sig_transdc_His_kin_sub3_dim/P"/>
</dbReference>
<evidence type="ECO:0000256" key="1">
    <source>
        <dbReference type="ARBA" id="ARBA00000085"/>
    </source>
</evidence>
<evidence type="ECO:0000259" key="10">
    <source>
        <dbReference type="Pfam" id="PF07730"/>
    </source>
</evidence>
<evidence type="ECO:0000256" key="9">
    <source>
        <dbReference type="SAM" id="Phobius"/>
    </source>
</evidence>
<dbReference type="Gene3D" id="3.30.565.10">
    <property type="entry name" value="Histidine kinase-like ATPase, C-terminal domain"/>
    <property type="match status" value="1"/>
</dbReference>
<evidence type="ECO:0000256" key="4">
    <source>
        <dbReference type="ARBA" id="ARBA00022679"/>
    </source>
</evidence>
<dbReference type="GO" id="GO:0000155">
    <property type="term" value="F:phosphorelay sensor kinase activity"/>
    <property type="evidence" value="ECO:0007669"/>
    <property type="project" value="InterPro"/>
</dbReference>
<accession>A0A1G6W3V7</accession>
<dbReference type="AlphaFoldDB" id="A0A1G6W3V7"/>
<organism evidence="11 12">
    <name type="scientific">Auraticoccus monumenti</name>
    <dbReference type="NCBI Taxonomy" id="675864"/>
    <lineage>
        <taxon>Bacteria</taxon>
        <taxon>Bacillati</taxon>
        <taxon>Actinomycetota</taxon>
        <taxon>Actinomycetes</taxon>
        <taxon>Propionibacteriales</taxon>
        <taxon>Propionibacteriaceae</taxon>
        <taxon>Auraticoccus</taxon>
    </lineage>
</organism>
<keyword evidence="4" id="KW-0808">Transferase</keyword>
<keyword evidence="3" id="KW-0597">Phosphoprotein</keyword>
<dbReference type="GO" id="GO:0016020">
    <property type="term" value="C:membrane"/>
    <property type="evidence" value="ECO:0007669"/>
    <property type="project" value="InterPro"/>
</dbReference>
<dbReference type="EC" id="2.7.13.3" evidence="2"/>
<dbReference type="SUPFAM" id="SSF55874">
    <property type="entry name" value="ATPase domain of HSP90 chaperone/DNA topoisomerase II/histidine kinase"/>
    <property type="match status" value="1"/>
</dbReference>
<evidence type="ECO:0000256" key="7">
    <source>
        <dbReference type="ARBA" id="ARBA00022840"/>
    </source>
</evidence>
<dbReference type="PANTHER" id="PTHR24421">
    <property type="entry name" value="NITRATE/NITRITE SENSOR PROTEIN NARX-RELATED"/>
    <property type="match status" value="1"/>
</dbReference>
<reference evidence="11 12" key="1">
    <citation type="submission" date="2016-10" db="EMBL/GenBank/DDBJ databases">
        <authorList>
            <person name="de Groot N.N."/>
        </authorList>
    </citation>
    <scope>NUCLEOTIDE SEQUENCE [LARGE SCALE GENOMIC DNA]</scope>
    <source>
        <strain evidence="11 12">MON 2.2</strain>
    </source>
</reference>
<keyword evidence="9" id="KW-0472">Membrane</keyword>
<evidence type="ECO:0000256" key="3">
    <source>
        <dbReference type="ARBA" id="ARBA00022553"/>
    </source>
</evidence>
<comment type="catalytic activity">
    <reaction evidence="1">
        <text>ATP + protein L-histidine = ADP + protein N-phospho-L-histidine.</text>
        <dbReference type="EC" id="2.7.13.3"/>
    </reaction>
</comment>
<proteinExistence type="predicted"/>
<keyword evidence="9" id="KW-1133">Transmembrane helix</keyword>
<dbReference type="PANTHER" id="PTHR24421:SF10">
    <property type="entry name" value="NITRATE_NITRITE SENSOR PROTEIN NARQ"/>
    <property type="match status" value="1"/>
</dbReference>
<dbReference type="InterPro" id="IPR050482">
    <property type="entry name" value="Sensor_HK_TwoCompSys"/>
</dbReference>
<evidence type="ECO:0000313" key="12">
    <source>
        <dbReference type="Proteomes" id="UP000198546"/>
    </source>
</evidence>
<dbReference type="Pfam" id="PF07730">
    <property type="entry name" value="HisKA_3"/>
    <property type="match status" value="1"/>
</dbReference>
<dbReference type="STRING" id="675864.SAMN04489747_1338"/>
<dbReference type="EMBL" id="LT629688">
    <property type="protein sequence ID" value="SDD60478.1"/>
    <property type="molecule type" value="Genomic_DNA"/>
</dbReference>
<dbReference type="Proteomes" id="UP000198546">
    <property type="component" value="Chromosome i"/>
</dbReference>
<keyword evidence="12" id="KW-1185">Reference proteome</keyword>
<feature type="transmembrane region" description="Helical" evidence="9">
    <location>
        <begin position="141"/>
        <end position="166"/>
    </location>
</feature>
<keyword evidence="7" id="KW-0067">ATP-binding</keyword>
<name>A0A1G6W3V7_9ACTN</name>
<evidence type="ECO:0000256" key="2">
    <source>
        <dbReference type="ARBA" id="ARBA00012438"/>
    </source>
</evidence>
<evidence type="ECO:0000256" key="5">
    <source>
        <dbReference type="ARBA" id="ARBA00022741"/>
    </source>
</evidence>
<dbReference type="GO" id="GO:0005524">
    <property type="term" value="F:ATP binding"/>
    <property type="evidence" value="ECO:0007669"/>
    <property type="project" value="UniProtKB-KW"/>
</dbReference>
<evidence type="ECO:0000313" key="11">
    <source>
        <dbReference type="EMBL" id="SDD60478.1"/>
    </source>
</evidence>
<evidence type="ECO:0000256" key="8">
    <source>
        <dbReference type="ARBA" id="ARBA00023012"/>
    </source>
</evidence>
<dbReference type="GO" id="GO:0046983">
    <property type="term" value="F:protein dimerization activity"/>
    <property type="evidence" value="ECO:0007669"/>
    <property type="project" value="InterPro"/>
</dbReference>
<gene>
    <name evidence="11" type="ORF">SAMN04489747_1338</name>
</gene>
<keyword evidence="8" id="KW-0902">Two-component regulatory system</keyword>
<dbReference type="RefSeq" id="WP_090591777.1">
    <property type="nucleotide sequence ID" value="NZ_LT629688.1"/>
</dbReference>
<feature type="domain" description="Signal transduction histidine kinase subgroup 3 dimerisation and phosphoacceptor" evidence="10">
    <location>
        <begin position="194"/>
        <end position="259"/>
    </location>
</feature>
<feature type="transmembrane region" description="Helical" evidence="9">
    <location>
        <begin position="93"/>
        <end position="121"/>
    </location>
</feature>
<dbReference type="InterPro" id="IPR036890">
    <property type="entry name" value="HATPase_C_sf"/>
</dbReference>
<dbReference type="Gene3D" id="1.20.5.1930">
    <property type="match status" value="1"/>
</dbReference>
<protein>
    <recommendedName>
        <fullName evidence="2">histidine kinase</fullName>
        <ecNumber evidence="2">2.7.13.3</ecNumber>
    </recommendedName>
</protein>
<keyword evidence="9" id="KW-0812">Transmembrane</keyword>
<keyword evidence="5" id="KW-0547">Nucleotide-binding</keyword>
<sequence>MTRRLIRRFAWLMLGAAIGLATALLVVTLLQVAAPWLPTWLVVVSTVAAAAALGLVPGARELEVTAAGTMLGSEAQLVVPRRRRAAHLLQTSAWVLLHQLTGILVAAALFAGLPTAVLVVVDTVTGRAGSLVGVPGSGLGRVALVAAAVVLAGLAVSVTWPLGALVSRLAGRFLGPTAHDRLEVALERAGREAEHTRLARELHDGIGHALTIVSVQAAAGRRVGAGDPTAAAEAFATIEDTARDALDELDDLLGVLREDRPSAVPPVDLAGVVDTHRRAGLDVTADLDLPDGLPPSLQRALQRITAEALTNARLHGTGPVRLTVSHTADAVGVEVTNPRGARTSRRGGGRGLAGVRERVALLGGTVEAGPTGDRWLLRATLPRPGGTPGA</sequence>
<evidence type="ECO:0000256" key="6">
    <source>
        <dbReference type="ARBA" id="ARBA00022777"/>
    </source>
</evidence>
<feature type="transmembrane region" description="Helical" evidence="9">
    <location>
        <begin position="9"/>
        <end position="30"/>
    </location>
</feature>